<dbReference type="PANTHER" id="PTHR34370">
    <property type="entry name" value="OS04G0600100 PROTEIN"/>
    <property type="match status" value="1"/>
</dbReference>
<gene>
    <name evidence="2" type="ORF">C5167_003513</name>
</gene>
<name>A0A4Y7L4Y8_PAPSO</name>
<keyword evidence="1" id="KW-0472">Membrane</keyword>
<sequence length="122" mass="13514">MKKLRRYGISGMLSYGLLNTAYYLTTFLIVWFYVAPAPGKLGCLAATERFLKIMAMVWAGSQVTKLVRLGGAVALAPFVDRGLSWFTMKFNFQTQGKAFMAVVGCCFTLALLLFFMVTLLSA</sequence>
<proteinExistence type="predicted"/>
<keyword evidence="1" id="KW-0812">Transmembrane</keyword>
<dbReference type="EMBL" id="CM010723">
    <property type="protein sequence ID" value="RZC79245.1"/>
    <property type="molecule type" value="Genomic_DNA"/>
</dbReference>
<accession>A0A4Y7L4Y8</accession>
<dbReference type="OMA" id="VATCCHQ"/>
<feature type="transmembrane region" description="Helical" evidence="1">
    <location>
        <begin position="12"/>
        <end position="33"/>
    </location>
</feature>
<evidence type="ECO:0000256" key="1">
    <source>
        <dbReference type="SAM" id="Phobius"/>
    </source>
</evidence>
<keyword evidence="3" id="KW-1185">Reference proteome</keyword>
<feature type="transmembrane region" description="Helical" evidence="1">
    <location>
        <begin position="98"/>
        <end position="120"/>
    </location>
</feature>
<dbReference type="Proteomes" id="UP000316621">
    <property type="component" value="Chromosome 9"/>
</dbReference>
<evidence type="ECO:0000313" key="2">
    <source>
        <dbReference type="EMBL" id="RZC79245.1"/>
    </source>
</evidence>
<keyword evidence="1" id="KW-1133">Transmembrane helix</keyword>
<dbReference type="AlphaFoldDB" id="A0A4Y7L4Y8"/>
<reference evidence="2 3" key="1">
    <citation type="journal article" date="2018" name="Science">
        <title>The opium poppy genome and morphinan production.</title>
        <authorList>
            <person name="Guo L."/>
            <person name="Winzer T."/>
            <person name="Yang X."/>
            <person name="Li Y."/>
            <person name="Ning Z."/>
            <person name="He Z."/>
            <person name="Teodor R."/>
            <person name="Lu Y."/>
            <person name="Bowser T.A."/>
            <person name="Graham I.A."/>
            <person name="Ye K."/>
        </authorList>
    </citation>
    <scope>NUCLEOTIDE SEQUENCE [LARGE SCALE GENOMIC DNA]</scope>
    <source>
        <strain evidence="3">cv. HN1</strain>
        <tissue evidence="2">Leaves</tissue>
    </source>
</reference>
<protein>
    <submittedName>
        <fullName evidence="2">Uncharacterized protein</fullName>
    </submittedName>
</protein>
<dbReference type="PANTHER" id="PTHR34370:SF2">
    <property type="entry name" value="GAG-POL POLYPROTEIN_RETROTRANSPOSON"/>
    <property type="match status" value="1"/>
</dbReference>
<organism evidence="2 3">
    <name type="scientific">Papaver somniferum</name>
    <name type="common">Opium poppy</name>
    <dbReference type="NCBI Taxonomy" id="3469"/>
    <lineage>
        <taxon>Eukaryota</taxon>
        <taxon>Viridiplantae</taxon>
        <taxon>Streptophyta</taxon>
        <taxon>Embryophyta</taxon>
        <taxon>Tracheophyta</taxon>
        <taxon>Spermatophyta</taxon>
        <taxon>Magnoliopsida</taxon>
        <taxon>Ranunculales</taxon>
        <taxon>Papaveraceae</taxon>
        <taxon>Papaveroideae</taxon>
        <taxon>Papaver</taxon>
    </lineage>
</organism>
<evidence type="ECO:0000313" key="3">
    <source>
        <dbReference type="Proteomes" id="UP000316621"/>
    </source>
</evidence>
<dbReference type="Gramene" id="RZC79245">
    <property type="protein sequence ID" value="RZC79245"/>
    <property type="gene ID" value="C5167_003513"/>
</dbReference>